<feature type="domain" description="Gcp-like" evidence="2">
    <location>
        <begin position="38"/>
        <end position="121"/>
    </location>
</feature>
<dbReference type="GO" id="GO:0002949">
    <property type="term" value="P:tRNA threonylcarbamoyladenosine modification"/>
    <property type="evidence" value="ECO:0007669"/>
    <property type="project" value="InterPro"/>
</dbReference>
<keyword evidence="1" id="KW-0472">Membrane</keyword>
<dbReference type="GO" id="GO:0006508">
    <property type="term" value="P:proteolysis"/>
    <property type="evidence" value="ECO:0007669"/>
    <property type="project" value="UniProtKB-KW"/>
</dbReference>
<feature type="transmembrane region" description="Helical" evidence="1">
    <location>
        <begin position="69"/>
        <end position="92"/>
    </location>
</feature>
<dbReference type="Proteomes" id="UP000663859">
    <property type="component" value="Unassembled WGS sequence"/>
</dbReference>
<gene>
    <name evidence="3" type="ORF">MPNT_240017</name>
</gene>
<keyword evidence="3" id="KW-0645">Protease</keyword>
<dbReference type="InterPro" id="IPR000905">
    <property type="entry name" value="Gcp-like_dom"/>
</dbReference>
<dbReference type="InterPro" id="IPR043129">
    <property type="entry name" value="ATPase_NBD"/>
</dbReference>
<accession>A0A8J2FQ57</accession>
<protein>
    <submittedName>
        <fullName evidence="3">Putative Inactive homolog of metal-dependent proteases, molecular chaperone</fullName>
    </submittedName>
</protein>
<dbReference type="RefSeq" id="WP_174583255.1">
    <property type="nucleotide sequence ID" value="NZ_CAJNOB010000017.1"/>
</dbReference>
<dbReference type="Gene3D" id="3.30.420.40">
    <property type="match status" value="2"/>
</dbReference>
<keyword evidence="1" id="KW-1133">Transmembrane helix</keyword>
<dbReference type="GO" id="GO:0008233">
    <property type="term" value="F:peptidase activity"/>
    <property type="evidence" value="ECO:0007669"/>
    <property type="project" value="UniProtKB-KW"/>
</dbReference>
<proteinExistence type="predicted"/>
<dbReference type="EMBL" id="CAJNOB010000017">
    <property type="protein sequence ID" value="CAF0698023.1"/>
    <property type="molecule type" value="Genomic_DNA"/>
</dbReference>
<dbReference type="Pfam" id="PF00814">
    <property type="entry name" value="TsaD"/>
    <property type="match status" value="1"/>
</dbReference>
<evidence type="ECO:0000259" key="2">
    <source>
        <dbReference type="Pfam" id="PF00814"/>
    </source>
</evidence>
<evidence type="ECO:0000313" key="4">
    <source>
        <dbReference type="Proteomes" id="UP000663859"/>
    </source>
</evidence>
<evidence type="ECO:0000256" key="1">
    <source>
        <dbReference type="SAM" id="Phobius"/>
    </source>
</evidence>
<keyword evidence="3" id="KW-0378">Hydrolase</keyword>
<dbReference type="AlphaFoldDB" id="A0A8J2FQ57"/>
<dbReference type="SUPFAM" id="SSF53067">
    <property type="entry name" value="Actin-like ATPase domain"/>
    <property type="match status" value="1"/>
</dbReference>
<keyword evidence="4" id="KW-1185">Reference proteome</keyword>
<comment type="caution">
    <text evidence="3">The sequence shown here is derived from an EMBL/GenBank/DDBJ whole genome shotgun (WGS) entry which is preliminary data.</text>
</comment>
<organism evidence="3 4">
    <name type="scientific">Candidatus Methylacidithermus pantelleriae</name>
    <dbReference type="NCBI Taxonomy" id="2744239"/>
    <lineage>
        <taxon>Bacteria</taxon>
        <taxon>Pseudomonadati</taxon>
        <taxon>Verrucomicrobiota</taxon>
        <taxon>Methylacidiphilae</taxon>
        <taxon>Methylacidiphilales</taxon>
        <taxon>Methylacidiphilaceae</taxon>
        <taxon>Candidatus Methylacidithermus</taxon>
    </lineage>
</organism>
<dbReference type="NCBIfam" id="TIGR03725">
    <property type="entry name" value="T6A_YeaZ"/>
    <property type="match status" value="1"/>
</dbReference>
<reference evidence="3" key="1">
    <citation type="submission" date="2021-02" db="EMBL/GenBank/DDBJ databases">
        <authorList>
            <person name="Cremers G."/>
            <person name="Picone N."/>
        </authorList>
    </citation>
    <scope>NUCLEOTIDE SEQUENCE</scope>
    <source>
        <strain evidence="3">PQ17</strain>
    </source>
</reference>
<name>A0A8J2FQ57_9BACT</name>
<sequence>MMLALDCSFSPVSVALGTQGQIVWYRELPGNHRPTGALFQMLEEAIPTPHGISLILVGLGPGSFSGIRLAIAVAQGLALALGAKALGLYSVWSLGWRWRKKDRIGIFSDARRGELYATFFRQGKLEKGPMVISRRDLALWTQGLDRAISPDRVAPELSWDYPRASDFLELWEELGDDCLCPNLEPVYLRSPVP</sequence>
<dbReference type="InterPro" id="IPR022496">
    <property type="entry name" value="T6A_TsaB"/>
</dbReference>
<keyword evidence="1" id="KW-0812">Transmembrane</keyword>
<evidence type="ECO:0000313" key="3">
    <source>
        <dbReference type="EMBL" id="CAF0698023.1"/>
    </source>
</evidence>